<protein>
    <submittedName>
        <fullName evidence="2">Uncharacterized protein</fullName>
    </submittedName>
</protein>
<name>A0A0C9SR99_PAXIN</name>
<sequence>MGAFTNNKHLAETFFQTGVPVWFVHHKDTITEKTIIKNIVSIGKPTHIIQAIDINPDKQYPNPFPIRCSGPSDFDRQFNCCIYTKVSKMEACQELGSTLAAEKDTKPSEASRSGGRQEAWKEQKKAIQPYSALKAGPMQRDKWVDLQHIQLLPRHPDWADVLEKEHKPLTPGIMGSGYLLPEPAMFVSVQSPESRKWFFVNCLLLRPLWFGRILADPSMLTPLPPHQPTPTGLTTHPLEAVRTLFRFELLALNKNLVLQVWQDAPLEREDFHDHIFEWVVTLVAMDVPLPTQNIRLLHSNMQHASFLTSVNNFYTLMSAWPAAPSFLLEPLEAAMLDGNLRCAGRPPVLPRLLPQSVGAWA</sequence>
<reference evidence="3" key="2">
    <citation type="submission" date="2015-01" db="EMBL/GenBank/DDBJ databases">
        <title>Evolutionary Origins and Diversification of the Mycorrhizal Mutualists.</title>
        <authorList>
            <consortium name="DOE Joint Genome Institute"/>
            <consortium name="Mycorrhizal Genomics Consortium"/>
            <person name="Kohler A."/>
            <person name="Kuo A."/>
            <person name="Nagy L.G."/>
            <person name="Floudas D."/>
            <person name="Copeland A."/>
            <person name="Barry K.W."/>
            <person name="Cichocki N."/>
            <person name="Veneault-Fourrey C."/>
            <person name="LaButti K."/>
            <person name="Lindquist E.A."/>
            <person name="Lipzen A."/>
            <person name="Lundell T."/>
            <person name="Morin E."/>
            <person name="Murat C."/>
            <person name="Riley R."/>
            <person name="Ohm R."/>
            <person name="Sun H."/>
            <person name="Tunlid A."/>
            <person name="Henrissat B."/>
            <person name="Grigoriev I.V."/>
            <person name="Hibbett D.S."/>
            <person name="Martin F."/>
        </authorList>
    </citation>
    <scope>NUCLEOTIDE SEQUENCE [LARGE SCALE GENOMIC DNA]</scope>
    <source>
        <strain evidence="3">ATCC 200175</strain>
    </source>
</reference>
<evidence type="ECO:0000313" key="2">
    <source>
        <dbReference type="EMBL" id="KIJ10264.1"/>
    </source>
</evidence>
<proteinExistence type="predicted"/>
<accession>A0A0C9SR99</accession>
<feature type="region of interest" description="Disordered" evidence="1">
    <location>
        <begin position="99"/>
        <end position="120"/>
    </location>
</feature>
<dbReference type="AlphaFoldDB" id="A0A0C9SR99"/>
<dbReference type="HOGENOM" id="CLU_016057_2_0_1"/>
<evidence type="ECO:0000256" key="1">
    <source>
        <dbReference type="SAM" id="MobiDB-lite"/>
    </source>
</evidence>
<keyword evidence="3" id="KW-1185">Reference proteome</keyword>
<organism evidence="2 3">
    <name type="scientific">Paxillus involutus ATCC 200175</name>
    <dbReference type="NCBI Taxonomy" id="664439"/>
    <lineage>
        <taxon>Eukaryota</taxon>
        <taxon>Fungi</taxon>
        <taxon>Dikarya</taxon>
        <taxon>Basidiomycota</taxon>
        <taxon>Agaricomycotina</taxon>
        <taxon>Agaricomycetes</taxon>
        <taxon>Agaricomycetidae</taxon>
        <taxon>Boletales</taxon>
        <taxon>Paxilineae</taxon>
        <taxon>Paxillaceae</taxon>
        <taxon>Paxillus</taxon>
    </lineage>
</organism>
<reference evidence="2 3" key="1">
    <citation type="submission" date="2014-06" db="EMBL/GenBank/DDBJ databases">
        <authorList>
            <consortium name="DOE Joint Genome Institute"/>
            <person name="Kuo A."/>
            <person name="Kohler A."/>
            <person name="Nagy L.G."/>
            <person name="Floudas D."/>
            <person name="Copeland A."/>
            <person name="Barry K.W."/>
            <person name="Cichocki N."/>
            <person name="Veneault-Fourrey C."/>
            <person name="LaButti K."/>
            <person name="Lindquist E.A."/>
            <person name="Lipzen A."/>
            <person name="Lundell T."/>
            <person name="Morin E."/>
            <person name="Murat C."/>
            <person name="Sun H."/>
            <person name="Tunlid A."/>
            <person name="Henrissat B."/>
            <person name="Grigoriev I.V."/>
            <person name="Hibbett D.S."/>
            <person name="Martin F."/>
            <person name="Nordberg H.P."/>
            <person name="Cantor M.N."/>
            <person name="Hua S.X."/>
        </authorList>
    </citation>
    <scope>NUCLEOTIDE SEQUENCE [LARGE SCALE GENOMIC DNA]</scope>
    <source>
        <strain evidence="2 3">ATCC 200175</strain>
    </source>
</reference>
<dbReference type="Proteomes" id="UP000053647">
    <property type="component" value="Unassembled WGS sequence"/>
</dbReference>
<gene>
    <name evidence="2" type="ORF">PAXINDRAFT_16708</name>
</gene>
<dbReference type="OrthoDB" id="3266753at2759"/>
<evidence type="ECO:0000313" key="3">
    <source>
        <dbReference type="Proteomes" id="UP000053647"/>
    </source>
</evidence>
<dbReference type="EMBL" id="KN819411">
    <property type="protein sequence ID" value="KIJ10264.1"/>
    <property type="molecule type" value="Genomic_DNA"/>
</dbReference>